<evidence type="ECO:0000313" key="2">
    <source>
        <dbReference type="EMBL" id="CAF4125621.1"/>
    </source>
</evidence>
<dbReference type="Proteomes" id="UP000663866">
    <property type="component" value="Unassembled WGS sequence"/>
</dbReference>
<keyword evidence="3" id="KW-1185">Reference proteome</keyword>
<accession>A0A819WJ04</accession>
<organism evidence="2 3">
    <name type="scientific">Rotaria magnacalcarata</name>
    <dbReference type="NCBI Taxonomy" id="392030"/>
    <lineage>
        <taxon>Eukaryota</taxon>
        <taxon>Metazoa</taxon>
        <taxon>Spiralia</taxon>
        <taxon>Gnathifera</taxon>
        <taxon>Rotifera</taxon>
        <taxon>Eurotatoria</taxon>
        <taxon>Bdelloidea</taxon>
        <taxon>Philodinida</taxon>
        <taxon>Philodinidae</taxon>
        <taxon>Rotaria</taxon>
    </lineage>
</organism>
<evidence type="ECO:0000256" key="1">
    <source>
        <dbReference type="SAM" id="MobiDB-lite"/>
    </source>
</evidence>
<evidence type="ECO:0000313" key="3">
    <source>
        <dbReference type="Proteomes" id="UP000663866"/>
    </source>
</evidence>
<feature type="region of interest" description="Disordered" evidence="1">
    <location>
        <begin position="25"/>
        <end position="52"/>
    </location>
</feature>
<dbReference type="AlphaFoldDB" id="A0A819WJ04"/>
<name>A0A819WJ04_9BILA</name>
<reference evidence="2" key="1">
    <citation type="submission" date="2021-02" db="EMBL/GenBank/DDBJ databases">
        <authorList>
            <person name="Nowell W R."/>
        </authorList>
    </citation>
    <scope>NUCLEOTIDE SEQUENCE</scope>
</reference>
<sequence>MFSPAPVQMDFKRVYPNRLNFRNSCCPPSSSRSQITFDDSEDDDSDSNVSLQTESFKKQQLTNKNMFHQDSDESCNFSFDENAHSNTMSPLITLQTSPSTAVRSIIASYLQDKNKYTQVNDSGEQILWKPAGKCGENHCILQKNMDNRLEFTEKIPKISDRSTASMFRRFPVFSCHFPPYVFDLGTPPALVKQNSCARVQWQFGEHITNGDLLEELKKESIRDEPKNSRRNLYNSLDVHIERRFD</sequence>
<dbReference type="EMBL" id="CAJOBG010004776">
    <property type="protein sequence ID" value="CAF4125621.1"/>
    <property type="molecule type" value="Genomic_DNA"/>
</dbReference>
<gene>
    <name evidence="2" type="ORF">OVN521_LOCUS22227</name>
</gene>
<protein>
    <submittedName>
        <fullName evidence="2">Uncharacterized protein</fullName>
    </submittedName>
</protein>
<comment type="caution">
    <text evidence="2">The sequence shown here is derived from an EMBL/GenBank/DDBJ whole genome shotgun (WGS) entry which is preliminary data.</text>
</comment>
<proteinExistence type="predicted"/>